<organism evidence="1 2">
    <name type="scientific">Paspalum vaginatum</name>
    <name type="common">seashore paspalum</name>
    <dbReference type="NCBI Taxonomy" id="158149"/>
    <lineage>
        <taxon>Eukaryota</taxon>
        <taxon>Viridiplantae</taxon>
        <taxon>Streptophyta</taxon>
        <taxon>Embryophyta</taxon>
        <taxon>Tracheophyta</taxon>
        <taxon>Spermatophyta</taxon>
        <taxon>Magnoliopsida</taxon>
        <taxon>Liliopsida</taxon>
        <taxon>Poales</taxon>
        <taxon>Poaceae</taxon>
        <taxon>PACMAD clade</taxon>
        <taxon>Panicoideae</taxon>
        <taxon>Andropogonodae</taxon>
        <taxon>Paspaleae</taxon>
        <taxon>Paspalinae</taxon>
        <taxon>Paspalum</taxon>
    </lineage>
</organism>
<keyword evidence="2" id="KW-1185">Reference proteome</keyword>
<evidence type="ECO:0000313" key="2">
    <source>
        <dbReference type="Proteomes" id="UP001164776"/>
    </source>
</evidence>
<sequence>MNVHVSQCHCLMSFFMKDTFIKSLSTKYRYWDTTIPVYILERIQDRAVAIVSGVCTADQSPPRLALNAKDCSCCGGQVGPPSPRIDCPYGKQCCGSSTCLQLLLLEGVLELLLPEPMRRLCDKLLWIWTPAAPAN</sequence>
<accession>A0A9W7X7D4</accession>
<dbReference type="EMBL" id="MU631211">
    <property type="protein sequence ID" value="KAJ1253458.1"/>
    <property type="molecule type" value="Genomic_DNA"/>
</dbReference>
<reference evidence="1 2" key="1">
    <citation type="submission" date="2022-10" db="EMBL/GenBank/DDBJ databases">
        <title>WGS assembly of Paspalum vaginatum 540-79.</title>
        <authorList>
            <person name="Sun G."/>
            <person name="Wase N."/>
            <person name="Shu S."/>
            <person name="Jenkins J."/>
            <person name="Zhou B."/>
            <person name="Torres-Rodriguez J."/>
            <person name="Chen C."/>
            <person name="Sandor L."/>
            <person name="Plott C."/>
            <person name="Yoshinga Y."/>
            <person name="Daum C."/>
            <person name="Qi P."/>
            <person name="Barry K."/>
            <person name="Lipzen A."/>
            <person name="Berry L."/>
            <person name="Pedersen C."/>
            <person name="Gottilla T."/>
            <person name="Foltz A."/>
            <person name="Yu H."/>
            <person name="O'Malley R."/>
            <person name="Zhang C."/>
            <person name="Devos K."/>
            <person name="Sigmon B."/>
            <person name="Yu B."/>
            <person name="Obata T."/>
            <person name="Schmutz J."/>
            <person name="Schnable J."/>
        </authorList>
    </citation>
    <scope>NUCLEOTIDE SEQUENCE [LARGE SCALE GENOMIC DNA]</scope>
    <source>
        <strain evidence="2">cv. 540-79</strain>
    </source>
</reference>
<gene>
    <name evidence="1" type="ORF">BS78_K253500</name>
</gene>
<protein>
    <submittedName>
        <fullName evidence="1">Uncharacterized protein</fullName>
    </submittedName>
</protein>
<proteinExistence type="predicted"/>
<dbReference type="AlphaFoldDB" id="A0A9W7X7D4"/>
<dbReference type="Proteomes" id="UP001164776">
    <property type="component" value="Unassembled WGS sequence"/>
</dbReference>
<name>A0A9W7X7D4_9POAL</name>
<evidence type="ECO:0000313" key="1">
    <source>
        <dbReference type="EMBL" id="KAJ1253458.1"/>
    </source>
</evidence>
<comment type="caution">
    <text evidence="1">The sequence shown here is derived from an EMBL/GenBank/DDBJ whole genome shotgun (WGS) entry which is preliminary data.</text>
</comment>